<comment type="caution">
    <text evidence="3">The sequence shown here is derived from an EMBL/GenBank/DDBJ whole genome shotgun (WGS) entry which is preliminary data.</text>
</comment>
<evidence type="ECO:0000256" key="1">
    <source>
        <dbReference type="ARBA" id="ARBA00060876"/>
    </source>
</evidence>
<dbReference type="PANTHER" id="PTHR13696:SF69">
    <property type="entry name" value="PLASMID PARTITIONING PROTEIN-RELATED"/>
    <property type="match status" value="1"/>
</dbReference>
<dbReference type="InterPro" id="IPR050678">
    <property type="entry name" value="DNA_Partitioning_ATPase"/>
</dbReference>
<accession>A0AA94JER8</accession>
<protein>
    <submittedName>
        <fullName evidence="3">Cobalamin biosynthesis protein CobQ</fullName>
    </submittedName>
</protein>
<dbReference type="CDD" id="cd02042">
    <property type="entry name" value="ParAB_family"/>
    <property type="match status" value="1"/>
</dbReference>
<gene>
    <name evidence="3" type="ORF">CWE23_03130</name>
</gene>
<organism evidence="3 4">
    <name type="scientific">Idiomarina aquatica</name>
    <dbReference type="NCBI Taxonomy" id="1327752"/>
    <lineage>
        <taxon>Bacteria</taxon>
        <taxon>Pseudomonadati</taxon>
        <taxon>Pseudomonadota</taxon>
        <taxon>Gammaproteobacteria</taxon>
        <taxon>Alteromonadales</taxon>
        <taxon>Idiomarinaceae</taxon>
        <taxon>Idiomarina</taxon>
    </lineage>
</organism>
<feature type="domain" description="AAA" evidence="2">
    <location>
        <begin position="4"/>
        <end position="175"/>
    </location>
</feature>
<dbReference type="FunFam" id="3.40.50.300:FF:000285">
    <property type="entry name" value="Sporulation initiation inhibitor Soj"/>
    <property type="match status" value="1"/>
</dbReference>
<dbReference type="InterPro" id="IPR027417">
    <property type="entry name" value="P-loop_NTPase"/>
</dbReference>
<proteinExistence type="predicted"/>
<evidence type="ECO:0000259" key="2">
    <source>
        <dbReference type="Pfam" id="PF13614"/>
    </source>
</evidence>
<dbReference type="Pfam" id="PF13614">
    <property type="entry name" value="AAA_31"/>
    <property type="match status" value="1"/>
</dbReference>
<evidence type="ECO:0000313" key="4">
    <source>
        <dbReference type="Proteomes" id="UP000286680"/>
    </source>
</evidence>
<keyword evidence="4" id="KW-1185">Reference proteome</keyword>
<dbReference type="Proteomes" id="UP000286680">
    <property type="component" value="Unassembled WGS sequence"/>
</dbReference>
<sequence length="261" mass="28933">MIVWTVANQKGGVGKTTTTVALAGLLAERQQRVLCIDTDPHASLTYYFGFDSEELPASAYDVFSAGKAITREQVKQAILPSEVKHLDVMPATMALATLDRKLGTQGGMGLVLKRALALVADDYDYVLIDVPPVLGVLMVNALACCHRVLIPMQTEFLALKGLDRMMRTLSLIQKSRGHGYRYTIIPTLYDKRTRASLDTYKKLVERYGNSVWNGMIPIDTKFRDASNEQLPPSLYAPKARGVLAYQSLLTHLQQLAQQDTE</sequence>
<comment type="similarity">
    <text evidence="1">To B.subtilis soj.</text>
</comment>
<dbReference type="InterPro" id="IPR025669">
    <property type="entry name" value="AAA_dom"/>
</dbReference>
<dbReference type="AlphaFoldDB" id="A0AA94JER8"/>
<dbReference type="PANTHER" id="PTHR13696">
    <property type="entry name" value="P-LOOP CONTAINING NUCLEOSIDE TRIPHOSPHATE HYDROLASE"/>
    <property type="match status" value="1"/>
</dbReference>
<dbReference type="EMBL" id="PIPS01000001">
    <property type="protein sequence ID" value="RUO45031.1"/>
    <property type="molecule type" value="Genomic_DNA"/>
</dbReference>
<dbReference type="RefSeq" id="WP_105305864.1">
    <property type="nucleotide sequence ID" value="NZ_PIPS01000001.1"/>
</dbReference>
<name>A0AA94JER8_9GAMM</name>
<dbReference type="SUPFAM" id="SSF52540">
    <property type="entry name" value="P-loop containing nucleoside triphosphate hydrolases"/>
    <property type="match status" value="1"/>
</dbReference>
<dbReference type="Gene3D" id="3.40.50.300">
    <property type="entry name" value="P-loop containing nucleotide triphosphate hydrolases"/>
    <property type="match status" value="1"/>
</dbReference>
<evidence type="ECO:0000313" key="3">
    <source>
        <dbReference type="EMBL" id="RUO45031.1"/>
    </source>
</evidence>
<reference evidence="4" key="1">
    <citation type="journal article" date="2018" name="Front. Microbiol.">
        <title>Genome-Based Analysis Reveals the Taxonomy and Diversity of the Family Idiomarinaceae.</title>
        <authorList>
            <person name="Liu Y."/>
            <person name="Lai Q."/>
            <person name="Shao Z."/>
        </authorList>
    </citation>
    <scope>NUCLEOTIDE SEQUENCE [LARGE SCALE GENOMIC DNA]</scope>
    <source>
        <strain evidence="4">SN-14</strain>
    </source>
</reference>